<comment type="caution">
    <text evidence="4">The sequence shown here is derived from an EMBL/GenBank/DDBJ whole genome shotgun (WGS) entry which is preliminary data.</text>
</comment>
<organism evidence="4 5">
    <name type="scientific">Jiangella aurantiaca</name>
    <dbReference type="NCBI Taxonomy" id="2530373"/>
    <lineage>
        <taxon>Bacteria</taxon>
        <taxon>Bacillati</taxon>
        <taxon>Actinomycetota</taxon>
        <taxon>Actinomycetes</taxon>
        <taxon>Jiangellales</taxon>
        <taxon>Jiangellaceae</taxon>
        <taxon>Jiangella</taxon>
    </lineage>
</organism>
<evidence type="ECO:0000256" key="1">
    <source>
        <dbReference type="ARBA" id="ARBA00022679"/>
    </source>
</evidence>
<dbReference type="CDD" id="cd04301">
    <property type="entry name" value="NAT_SF"/>
    <property type="match status" value="1"/>
</dbReference>
<dbReference type="OrthoDB" id="9789603at2"/>
<keyword evidence="2" id="KW-0012">Acyltransferase</keyword>
<dbReference type="Gene3D" id="3.40.630.30">
    <property type="match status" value="1"/>
</dbReference>
<dbReference type="Proteomes" id="UP000295217">
    <property type="component" value="Unassembled WGS sequence"/>
</dbReference>
<dbReference type="Pfam" id="PF00583">
    <property type="entry name" value="Acetyltransf_1"/>
    <property type="match status" value="1"/>
</dbReference>
<dbReference type="InterPro" id="IPR050832">
    <property type="entry name" value="Bact_Acetyltransf"/>
</dbReference>
<gene>
    <name evidence="4" type="ORF">E1262_01955</name>
</gene>
<keyword evidence="5" id="KW-1185">Reference proteome</keyword>
<sequence>MQIRLAHTSDAAAVNELLHQLGYPQDGTATTANRIQAWSDDPSSAAYVADADGDLNGLVAVHVSPFFERTGSWGRIVALIVSDRARRQGVGGHLVTAAESFAASRGCVRMEVTSADRRNDAHEFYRRCGYVDQTGRSSRFLRDLDDTSEIARRREQE</sequence>
<reference evidence="4 5" key="1">
    <citation type="submission" date="2019-02" db="EMBL/GenBank/DDBJ databases">
        <title>Draft genome sequences of novel Actinobacteria.</title>
        <authorList>
            <person name="Sahin N."/>
            <person name="Ay H."/>
            <person name="Saygin H."/>
        </authorList>
    </citation>
    <scope>NUCLEOTIDE SEQUENCE [LARGE SCALE GENOMIC DNA]</scope>
    <source>
        <strain evidence="4 5">8K307</strain>
    </source>
</reference>
<dbReference type="PROSITE" id="PS51186">
    <property type="entry name" value="GNAT"/>
    <property type="match status" value="1"/>
</dbReference>
<dbReference type="EMBL" id="SMLB01000002">
    <property type="protein sequence ID" value="TDD72647.1"/>
    <property type="molecule type" value="Genomic_DNA"/>
</dbReference>
<dbReference type="AlphaFoldDB" id="A0A4V2YT62"/>
<dbReference type="RefSeq" id="WP_132101363.1">
    <property type="nucleotide sequence ID" value="NZ_SMLB01000002.1"/>
</dbReference>
<evidence type="ECO:0000313" key="4">
    <source>
        <dbReference type="EMBL" id="TDD72647.1"/>
    </source>
</evidence>
<dbReference type="SUPFAM" id="SSF55729">
    <property type="entry name" value="Acyl-CoA N-acyltransferases (Nat)"/>
    <property type="match status" value="1"/>
</dbReference>
<evidence type="ECO:0000259" key="3">
    <source>
        <dbReference type="PROSITE" id="PS51186"/>
    </source>
</evidence>
<dbReference type="PANTHER" id="PTHR43877:SF2">
    <property type="entry name" value="AMINOALKYLPHOSPHONATE N-ACETYLTRANSFERASE-RELATED"/>
    <property type="match status" value="1"/>
</dbReference>
<dbReference type="InterPro" id="IPR016181">
    <property type="entry name" value="Acyl_CoA_acyltransferase"/>
</dbReference>
<evidence type="ECO:0000256" key="2">
    <source>
        <dbReference type="ARBA" id="ARBA00023315"/>
    </source>
</evidence>
<dbReference type="InterPro" id="IPR000182">
    <property type="entry name" value="GNAT_dom"/>
</dbReference>
<accession>A0A4V2YT62</accession>
<name>A0A4V2YT62_9ACTN</name>
<evidence type="ECO:0000313" key="5">
    <source>
        <dbReference type="Proteomes" id="UP000295217"/>
    </source>
</evidence>
<protein>
    <submittedName>
        <fullName evidence="4">GNAT family N-acetyltransferase</fullName>
    </submittedName>
</protein>
<dbReference type="PANTHER" id="PTHR43877">
    <property type="entry name" value="AMINOALKYLPHOSPHONATE N-ACETYLTRANSFERASE-RELATED-RELATED"/>
    <property type="match status" value="1"/>
</dbReference>
<proteinExistence type="predicted"/>
<dbReference type="GO" id="GO:0016747">
    <property type="term" value="F:acyltransferase activity, transferring groups other than amino-acyl groups"/>
    <property type="evidence" value="ECO:0007669"/>
    <property type="project" value="InterPro"/>
</dbReference>
<keyword evidence="1 4" id="KW-0808">Transferase</keyword>
<feature type="domain" description="N-acetyltransferase" evidence="3">
    <location>
        <begin position="1"/>
        <end position="154"/>
    </location>
</feature>